<sequence length="204" mass="24771">MRMDFTKDSLELSIDHHSSSITSKDTKDKQALVLSAWEKWMIDKARKDKERHKAAIAARIEADMRAREERRKDKERKRRADQCHRVWVEKKKQELKIEREEKETKKQEERLQASEKKEKQRERSLSLYKQWCKVKDEEKARQKALEAKQEDEKIKTKKERQLRAEAAYRKWLSGLTDKEQSYWQRQNDTFSISHDWIGPLDDER</sequence>
<name>A0A1X7U8E4_AMPQE</name>
<evidence type="ECO:0000313" key="3">
    <source>
        <dbReference type="EnsemblMetazoa" id="Aqu2.1.23764_001"/>
    </source>
</evidence>
<dbReference type="KEGG" id="aqu:105313816"/>
<dbReference type="PANTHER" id="PTHR23247:SF2">
    <property type="entry name" value="COILED-COIL DOMAIN-CONTAINING PROTEIN 34"/>
    <property type="match status" value="1"/>
</dbReference>
<feature type="region of interest" description="Disordered" evidence="1">
    <location>
        <begin position="97"/>
        <end position="123"/>
    </location>
</feature>
<dbReference type="InterPro" id="IPR045323">
    <property type="entry name" value="CCDC34"/>
</dbReference>
<dbReference type="InParanoid" id="A0A1X7U8E4"/>
<dbReference type="Pfam" id="PF13904">
    <property type="entry name" value="CCDC34"/>
    <property type="match status" value="1"/>
</dbReference>
<keyword evidence="4" id="KW-1185">Reference proteome</keyword>
<feature type="region of interest" description="Disordered" evidence="1">
    <location>
        <begin position="63"/>
        <end position="83"/>
    </location>
</feature>
<gene>
    <name evidence="3" type="primary">105313816</name>
</gene>
<dbReference type="Proteomes" id="UP000007879">
    <property type="component" value="Unassembled WGS sequence"/>
</dbReference>
<dbReference type="EnsemblMetazoa" id="Aqu2.1.23764_001">
    <property type="protein sequence ID" value="Aqu2.1.23764_001"/>
    <property type="gene ID" value="Aqu2.1.23764"/>
</dbReference>
<organism evidence="3">
    <name type="scientific">Amphimedon queenslandica</name>
    <name type="common">Sponge</name>
    <dbReference type="NCBI Taxonomy" id="400682"/>
    <lineage>
        <taxon>Eukaryota</taxon>
        <taxon>Metazoa</taxon>
        <taxon>Porifera</taxon>
        <taxon>Demospongiae</taxon>
        <taxon>Heteroscleromorpha</taxon>
        <taxon>Haplosclerida</taxon>
        <taxon>Niphatidae</taxon>
        <taxon>Amphimedon</taxon>
    </lineage>
</organism>
<dbReference type="InterPro" id="IPR025259">
    <property type="entry name" value="CCDC34/181"/>
</dbReference>
<dbReference type="EnsemblMetazoa" id="XM_011407551.2">
    <property type="protein sequence ID" value="XP_011405853.1"/>
    <property type="gene ID" value="LOC105313816"/>
</dbReference>
<dbReference type="OMA" id="NGYGFPC"/>
<dbReference type="PANTHER" id="PTHR23247">
    <property type="entry name" value="NY-REN-41 ANTIGEN L15 -RELATED"/>
    <property type="match status" value="1"/>
</dbReference>
<accession>A0A1X7U8E4</accession>
<reference evidence="4" key="1">
    <citation type="journal article" date="2010" name="Nature">
        <title>The Amphimedon queenslandica genome and the evolution of animal complexity.</title>
        <authorList>
            <person name="Srivastava M."/>
            <person name="Simakov O."/>
            <person name="Chapman J."/>
            <person name="Fahey B."/>
            <person name="Gauthier M.E."/>
            <person name="Mitros T."/>
            <person name="Richards G.S."/>
            <person name="Conaco C."/>
            <person name="Dacre M."/>
            <person name="Hellsten U."/>
            <person name="Larroux C."/>
            <person name="Putnam N.H."/>
            <person name="Stanke M."/>
            <person name="Adamska M."/>
            <person name="Darling A."/>
            <person name="Degnan S.M."/>
            <person name="Oakley T.H."/>
            <person name="Plachetzki D.C."/>
            <person name="Zhai Y."/>
            <person name="Adamski M."/>
            <person name="Calcino A."/>
            <person name="Cummins S.F."/>
            <person name="Goodstein D.M."/>
            <person name="Harris C."/>
            <person name="Jackson D.J."/>
            <person name="Leys S.P."/>
            <person name="Shu S."/>
            <person name="Woodcroft B.J."/>
            <person name="Vervoort M."/>
            <person name="Kosik K.S."/>
            <person name="Manning G."/>
            <person name="Degnan B.M."/>
            <person name="Rokhsar D.S."/>
        </authorList>
    </citation>
    <scope>NUCLEOTIDE SEQUENCE [LARGE SCALE GENOMIC DNA]</scope>
</reference>
<evidence type="ECO:0000256" key="1">
    <source>
        <dbReference type="SAM" id="MobiDB-lite"/>
    </source>
</evidence>
<reference evidence="3" key="2">
    <citation type="submission" date="2017-05" db="UniProtKB">
        <authorList>
            <consortium name="EnsemblMetazoa"/>
        </authorList>
    </citation>
    <scope>IDENTIFICATION</scope>
</reference>
<evidence type="ECO:0000313" key="4">
    <source>
        <dbReference type="Proteomes" id="UP000007879"/>
    </source>
</evidence>
<dbReference type="AlphaFoldDB" id="A0A1X7U8E4"/>
<proteinExistence type="predicted"/>
<protein>
    <recommendedName>
        <fullName evidence="2">Coiled-coil domain-containing protein</fullName>
    </recommendedName>
</protein>
<evidence type="ECO:0000259" key="2">
    <source>
        <dbReference type="Pfam" id="PF13904"/>
    </source>
</evidence>
<feature type="domain" description="Coiled-coil" evidence="2">
    <location>
        <begin position="34"/>
        <end position="182"/>
    </location>
</feature>